<dbReference type="InterPro" id="IPR006913">
    <property type="entry name" value="CENP-V/GFA"/>
</dbReference>
<comment type="similarity">
    <text evidence="1">Belongs to the Gfa family.</text>
</comment>
<sequence>MSSLKSYQGGCHCGAIQFQISCEPITQGCQCNCSICRRKGATMSAQYFDEHFSLIQGQESLQCYQFGDHAVNHYFCKHCGIYPFHEVSDVPGRYRVNLGCIERVSLERLQIKTIDGASF</sequence>
<dbReference type="Gene3D" id="2.170.150.70">
    <property type="match status" value="1"/>
</dbReference>
<evidence type="ECO:0000256" key="2">
    <source>
        <dbReference type="ARBA" id="ARBA00022723"/>
    </source>
</evidence>
<comment type="caution">
    <text evidence="5">The sequence shown here is derived from an EMBL/GenBank/DDBJ whole genome shotgun (WGS) entry which is preliminary data.</text>
</comment>
<dbReference type="Proteomes" id="UP000315439">
    <property type="component" value="Unassembled WGS sequence"/>
</dbReference>
<evidence type="ECO:0000256" key="1">
    <source>
        <dbReference type="ARBA" id="ARBA00005495"/>
    </source>
</evidence>
<evidence type="ECO:0000256" key="3">
    <source>
        <dbReference type="ARBA" id="ARBA00022833"/>
    </source>
</evidence>
<dbReference type="PANTHER" id="PTHR28620">
    <property type="entry name" value="CENTROMERE PROTEIN V"/>
    <property type="match status" value="1"/>
</dbReference>
<dbReference type="SUPFAM" id="SSF51316">
    <property type="entry name" value="Mss4-like"/>
    <property type="match status" value="1"/>
</dbReference>
<organism evidence="5 6">
    <name type="scientific">Aliikangiella coralliicola</name>
    <dbReference type="NCBI Taxonomy" id="2592383"/>
    <lineage>
        <taxon>Bacteria</taxon>
        <taxon>Pseudomonadati</taxon>
        <taxon>Pseudomonadota</taxon>
        <taxon>Gammaproteobacteria</taxon>
        <taxon>Oceanospirillales</taxon>
        <taxon>Pleioneaceae</taxon>
        <taxon>Aliikangiella</taxon>
    </lineage>
</organism>
<dbReference type="GO" id="GO:0016846">
    <property type="term" value="F:carbon-sulfur lyase activity"/>
    <property type="evidence" value="ECO:0007669"/>
    <property type="project" value="InterPro"/>
</dbReference>
<name>A0A545UBV8_9GAMM</name>
<dbReference type="InterPro" id="IPR052355">
    <property type="entry name" value="CENP-V-like"/>
</dbReference>
<evidence type="ECO:0000259" key="4">
    <source>
        <dbReference type="PROSITE" id="PS51891"/>
    </source>
</evidence>
<accession>A0A545UBV8</accession>
<keyword evidence="2" id="KW-0479">Metal-binding</keyword>
<evidence type="ECO:0000313" key="6">
    <source>
        <dbReference type="Proteomes" id="UP000315439"/>
    </source>
</evidence>
<keyword evidence="6" id="KW-1185">Reference proteome</keyword>
<dbReference type="PANTHER" id="PTHR28620:SF1">
    <property type="entry name" value="CENP-V_GFA DOMAIN-CONTAINING PROTEIN"/>
    <property type="match status" value="1"/>
</dbReference>
<dbReference type="PROSITE" id="PS51891">
    <property type="entry name" value="CENP_V_GFA"/>
    <property type="match status" value="1"/>
</dbReference>
<evidence type="ECO:0000313" key="5">
    <source>
        <dbReference type="EMBL" id="TQV86950.1"/>
    </source>
</evidence>
<gene>
    <name evidence="5" type="ORF">FLL46_14150</name>
</gene>
<keyword evidence="3" id="KW-0862">Zinc</keyword>
<dbReference type="GO" id="GO:0046872">
    <property type="term" value="F:metal ion binding"/>
    <property type="evidence" value="ECO:0007669"/>
    <property type="project" value="UniProtKB-KW"/>
</dbReference>
<feature type="domain" description="CENP-V/GFA" evidence="4">
    <location>
        <begin position="7"/>
        <end position="119"/>
    </location>
</feature>
<dbReference type="EMBL" id="VIKS01000009">
    <property type="protein sequence ID" value="TQV86950.1"/>
    <property type="molecule type" value="Genomic_DNA"/>
</dbReference>
<dbReference type="OrthoDB" id="9805575at2"/>
<proteinExistence type="inferred from homology"/>
<dbReference type="Pfam" id="PF04828">
    <property type="entry name" value="GFA"/>
    <property type="match status" value="1"/>
</dbReference>
<reference evidence="5 6" key="1">
    <citation type="submission" date="2019-07" db="EMBL/GenBank/DDBJ databases">
        <title>Draft genome for Aliikangiella sp. M105.</title>
        <authorList>
            <person name="Wang G."/>
        </authorList>
    </citation>
    <scope>NUCLEOTIDE SEQUENCE [LARGE SCALE GENOMIC DNA]</scope>
    <source>
        <strain evidence="5 6">M105</strain>
    </source>
</reference>
<protein>
    <submittedName>
        <fullName evidence="5">GFA family protein</fullName>
    </submittedName>
</protein>
<dbReference type="AlphaFoldDB" id="A0A545UBV8"/>
<dbReference type="RefSeq" id="WP_142894461.1">
    <property type="nucleotide sequence ID" value="NZ_ML660165.1"/>
</dbReference>
<dbReference type="InterPro" id="IPR011057">
    <property type="entry name" value="Mss4-like_sf"/>
</dbReference>